<evidence type="ECO:0000256" key="1">
    <source>
        <dbReference type="ARBA" id="ARBA00010990"/>
    </source>
</evidence>
<dbReference type="InterPro" id="IPR055066">
    <property type="entry name" value="AASDHPPT_N"/>
</dbReference>
<dbReference type="Proteomes" id="UP000195437">
    <property type="component" value="Chromosome"/>
</dbReference>
<dbReference type="Pfam" id="PF22624">
    <property type="entry name" value="AASDHPPT_N"/>
    <property type="match status" value="1"/>
</dbReference>
<evidence type="ECO:0000313" key="5">
    <source>
        <dbReference type="EMBL" id="ARU62663.1"/>
    </source>
</evidence>
<dbReference type="GO" id="GO:0019878">
    <property type="term" value="P:lysine biosynthetic process via aminoadipic acid"/>
    <property type="evidence" value="ECO:0007669"/>
    <property type="project" value="TreeGrafter"/>
</dbReference>
<dbReference type="InterPro" id="IPR050559">
    <property type="entry name" value="P-Pant_transferase_sf"/>
</dbReference>
<dbReference type="GO" id="GO:0008897">
    <property type="term" value="F:holo-[acyl-carrier-protein] synthase activity"/>
    <property type="evidence" value="ECO:0007669"/>
    <property type="project" value="InterPro"/>
</dbReference>
<sequence length="237" mass="26945">MTLTTIQLFAVHRGAQLTDAQLQQSLQTLPLEDQQRILRYRRWEDRQSGLLAAKLARKMLSEELSVPASDLQIRRTELGRPYLHGFADWQGDFNVSHSGDWVFGGITTQGVLGVDVEGLREIEMEVSKHCYCPEERDELYSLGGAEQNAFFYVLWTMKEAYIKAIGTGLSTPLTSFGFDIPSLKEGKILLKDDQGVPQPQWHFQRYDVDDAYRFAICSDQENLPGSITLLTRDEVLN</sequence>
<evidence type="ECO:0000259" key="4">
    <source>
        <dbReference type="Pfam" id="PF22624"/>
    </source>
</evidence>
<feature type="domain" description="4'-phosphopantetheinyl transferase N-terminal" evidence="4">
    <location>
        <begin position="18"/>
        <end position="103"/>
    </location>
</feature>
<dbReference type="GO" id="GO:0005829">
    <property type="term" value="C:cytosol"/>
    <property type="evidence" value="ECO:0007669"/>
    <property type="project" value="TreeGrafter"/>
</dbReference>
<evidence type="ECO:0000313" key="6">
    <source>
        <dbReference type="Proteomes" id="UP000195437"/>
    </source>
</evidence>
<organism evidence="5 6">
    <name type="scientific">Tumebacillus avium</name>
    <dbReference type="NCBI Taxonomy" id="1903704"/>
    <lineage>
        <taxon>Bacteria</taxon>
        <taxon>Bacillati</taxon>
        <taxon>Bacillota</taxon>
        <taxon>Bacilli</taxon>
        <taxon>Bacillales</taxon>
        <taxon>Alicyclobacillaceae</taxon>
        <taxon>Tumebacillus</taxon>
    </lineage>
</organism>
<proteinExistence type="inferred from homology"/>
<keyword evidence="2" id="KW-0808">Transferase</keyword>
<accession>A0A1Y0ITE8</accession>
<dbReference type="EMBL" id="CP021434">
    <property type="protein sequence ID" value="ARU62663.1"/>
    <property type="molecule type" value="Genomic_DNA"/>
</dbReference>
<dbReference type="KEGG" id="tum:CBW65_18045"/>
<dbReference type="RefSeq" id="WP_087458022.1">
    <property type="nucleotide sequence ID" value="NZ_CP021434.1"/>
</dbReference>
<dbReference type="PANTHER" id="PTHR12215">
    <property type="entry name" value="PHOSPHOPANTETHEINE TRANSFERASE"/>
    <property type="match status" value="1"/>
</dbReference>
<dbReference type="InterPro" id="IPR008278">
    <property type="entry name" value="4-PPantetheinyl_Trfase_dom"/>
</dbReference>
<dbReference type="PANTHER" id="PTHR12215:SF10">
    <property type="entry name" value="L-AMINOADIPATE-SEMIALDEHYDE DEHYDROGENASE-PHOSPHOPANTETHEINYL TRANSFERASE"/>
    <property type="match status" value="1"/>
</dbReference>
<reference evidence="6" key="1">
    <citation type="submission" date="2017-05" db="EMBL/GenBank/DDBJ databases">
        <authorList>
            <person name="Sung H."/>
        </authorList>
    </citation>
    <scope>NUCLEOTIDE SEQUENCE [LARGE SCALE GENOMIC DNA]</scope>
    <source>
        <strain evidence="6">AR23208</strain>
    </source>
</reference>
<feature type="domain" description="4'-phosphopantetheinyl transferase" evidence="3">
    <location>
        <begin position="112"/>
        <end position="217"/>
    </location>
</feature>
<dbReference type="Gene3D" id="3.90.470.20">
    <property type="entry name" value="4'-phosphopantetheinyl transferase domain"/>
    <property type="match status" value="2"/>
</dbReference>
<dbReference type="AlphaFoldDB" id="A0A1Y0ITE8"/>
<dbReference type="OrthoDB" id="9808281at2"/>
<gene>
    <name evidence="5" type="ORF">CBW65_18045</name>
</gene>
<evidence type="ECO:0000259" key="3">
    <source>
        <dbReference type="Pfam" id="PF01648"/>
    </source>
</evidence>
<dbReference type="InterPro" id="IPR037143">
    <property type="entry name" value="4-PPantetheinyl_Trfase_dom_sf"/>
</dbReference>
<comment type="similarity">
    <text evidence="1">Belongs to the P-Pant transferase superfamily. Gsp/Sfp/HetI/AcpT family.</text>
</comment>
<dbReference type="Pfam" id="PF01648">
    <property type="entry name" value="ACPS"/>
    <property type="match status" value="1"/>
</dbReference>
<evidence type="ECO:0000256" key="2">
    <source>
        <dbReference type="ARBA" id="ARBA00022679"/>
    </source>
</evidence>
<keyword evidence="6" id="KW-1185">Reference proteome</keyword>
<dbReference type="SUPFAM" id="SSF56214">
    <property type="entry name" value="4'-phosphopantetheinyl transferase"/>
    <property type="match status" value="2"/>
</dbReference>
<dbReference type="GO" id="GO:0000287">
    <property type="term" value="F:magnesium ion binding"/>
    <property type="evidence" value="ECO:0007669"/>
    <property type="project" value="InterPro"/>
</dbReference>
<protein>
    <submittedName>
        <fullName evidence="5">Uncharacterized protein</fullName>
    </submittedName>
</protein>
<name>A0A1Y0ITE8_9BACL</name>